<dbReference type="InterPro" id="IPR017930">
    <property type="entry name" value="Myb_dom"/>
</dbReference>
<keyword evidence="5" id="KW-1185">Reference proteome</keyword>
<gene>
    <name evidence="4" type="ORF">MKW98_030736</name>
</gene>
<dbReference type="PANTHER" id="PTHR47430">
    <property type="entry name" value="GB|AAC33480.1"/>
    <property type="match status" value="1"/>
</dbReference>
<dbReference type="Pfam" id="PF13921">
    <property type="entry name" value="Myb_DNA-bind_6"/>
    <property type="match status" value="1"/>
</dbReference>
<feature type="domain" description="Myb-like" evidence="2">
    <location>
        <begin position="308"/>
        <end position="357"/>
    </location>
</feature>
<feature type="domain" description="HTH myb-type" evidence="3">
    <location>
        <begin position="314"/>
        <end position="361"/>
    </location>
</feature>
<dbReference type="AlphaFoldDB" id="A0AAD4S080"/>
<dbReference type="Gene3D" id="1.10.10.60">
    <property type="entry name" value="Homeodomain-like"/>
    <property type="match status" value="1"/>
</dbReference>
<protein>
    <submittedName>
        <fullName evidence="4">Uncharacterized protein</fullName>
    </submittedName>
</protein>
<organism evidence="4 5">
    <name type="scientific">Papaver atlanticum</name>
    <dbReference type="NCBI Taxonomy" id="357466"/>
    <lineage>
        <taxon>Eukaryota</taxon>
        <taxon>Viridiplantae</taxon>
        <taxon>Streptophyta</taxon>
        <taxon>Embryophyta</taxon>
        <taxon>Tracheophyta</taxon>
        <taxon>Spermatophyta</taxon>
        <taxon>Magnoliopsida</taxon>
        <taxon>Ranunculales</taxon>
        <taxon>Papaveraceae</taxon>
        <taxon>Papaveroideae</taxon>
        <taxon>Papaver</taxon>
    </lineage>
</organism>
<evidence type="ECO:0000256" key="1">
    <source>
        <dbReference type="SAM" id="MobiDB-lite"/>
    </source>
</evidence>
<accession>A0AAD4S080</accession>
<dbReference type="PANTHER" id="PTHR47430:SF4">
    <property type="entry name" value="GB|AAC33480.1"/>
    <property type="match status" value="1"/>
</dbReference>
<reference evidence="4" key="1">
    <citation type="submission" date="2022-04" db="EMBL/GenBank/DDBJ databases">
        <title>A functionally conserved STORR gene fusion in Papaver species that diverged 16.8 million years ago.</title>
        <authorList>
            <person name="Catania T."/>
        </authorList>
    </citation>
    <scope>NUCLEOTIDE SEQUENCE</scope>
    <source>
        <strain evidence="4">S-188037</strain>
    </source>
</reference>
<name>A0AAD4S080_9MAGN</name>
<feature type="compositionally biased region" description="Basic and acidic residues" evidence="1">
    <location>
        <begin position="97"/>
        <end position="114"/>
    </location>
</feature>
<dbReference type="SUPFAM" id="SSF46689">
    <property type="entry name" value="Homeodomain-like"/>
    <property type="match status" value="1"/>
</dbReference>
<feature type="region of interest" description="Disordered" evidence="1">
    <location>
        <begin position="1"/>
        <end position="153"/>
    </location>
</feature>
<dbReference type="Proteomes" id="UP001202328">
    <property type="component" value="Unassembled WGS sequence"/>
</dbReference>
<dbReference type="InterPro" id="IPR001005">
    <property type="entry name" value="SANT/Myb"/>
</dbReference>
<comment type="caution">
    <text evidence="4">The sequence shown here is derived from an EMBL/GenBank/DDBJ whole genome shotgun (WGS) entry which is preliminary data.</text>
</comment>
<evidence type="ECO:0000259" key="2">
    <source>
        <dbReference type="PROSITE" id="PS50090"/>
    </source>
</evidence>
<dbReference type="PROSITE" id="PS50090">
    <property type="entry name" value="MYB_LIKE"/>
    <property type="match status" value="1"/>
</dbReference>
<dbReference type="InterPro" id="IPR009057">
    <property type="entry name" value="Homeodomain-like_sf"/>
</dbReference>
<dbReference type="EMBL" id="JAJJMB010015994">
    <property type="protein sequence ID" value="KAI3850676.1"/>
    <property type="molecule type" value="Genomic_DNA"/>
</dbReference>
<evidence type="ECO:0000313" key="5">
    <source>
        <dbReference type="Proteomes" id="UP001202328"/>
    </source>
</evidence>
<feature type="compositionally biased region" description="Basic residues" evidence="1">
    <location>
        <begin position="1"/>
        <end position="10"/>
    </location>
</feature>
<sequence length="479" mass="54689">MKKKHKRNKKKEALSISEVPKEKKHKKNKDKELIKALSSSEVPTDVEGEKNVKGSGDKEGVSDNGREESGKRRKKKGKEKVTECSDVECATDQAAFKGKDDIDVSGEVEKDKGKINKRKNTNGGDSVESYIEKPGGEAQSGSSSSKKRNREEEVLDVAIGEEKKKKNKKTKMDANFVYTKANIGDVETENNLGSTNEHLWNSYANKSSKRVKFASHAEVFPSSDDQDDREENLGNKLVQGKRFTRKEDQIIKDAVHKYIEAHELGEEGLNMILNCRKHPNIKTCWREIGAALPYRPYSAVYQRGHILFERSESRNWTEDEKAVVLKFYEKHGPDWKSLAQILGKNRHHVRETWRQISRAGLKKDGVSVFVSFSKQGFENAFDQLSSSMVKEGKWANTDDYRLLDELLRLDACCVEDVDWDNLLEHRSGYISLKRWRQMVNHIGMHGLQSFADQVEVLSKRYCPELLEVREALDSRPVVD</sequence>
<evidence type="ECO:0000313" key="4">
    <source>
        <dbReference type="EMBL" id="KAI3850676.1"/>
    </source>
</evidence>
<proteinExistence type="predicted"/>
<dbReference type="PROSITE" id="PS51294">
    <property type="entry name" value="HTH_MYB"/>
    <property type="match status" value="1"/>
</dbReference>
<evidence type="ECO:0000259" key="3">
    <source>
        <dbReference type="PROSITE" id="PS51294"/>
    </source>
</evidence>
<dbReference type="SMART" id="SM00717">
    <property type="entry name" value="SANT"/>
    <property type="match status" value="2"/>
</dbReference>
<feature type="compositionally biased region" description="Basic and acidic residues" evidence="1">
    <location>
        <begin position="47"/>
        <end position="70"/>
    </location>
</feature>